<gene>
    <name evidence="3" type="ORF">DFH94DRAFT_696961</name>
</gene>
<dbReference type="Pfam" id="PF03795">
    <property type="entry name" value="YCII"/>
    <property type="match status" value="1"/>
</dbReference>
<dbReference type="OrthoDB" id="5519740at2759"/>
<keyword evidence="1" id="KW-0732">Signal</keyword>
<dbReference type="PANTHER" id="PTHR33606">
    <property type="entry name" value="PROTEIN YCII"/>
    <property type="match status" value="1"/>
</dbReference>
<feature type="domain" description="YCII-related" evidence="2">
    <location>
        <begin position="16"/>
        <end position="87"/>
    </location>
</feature>
<evidence type="ECO:0000259" key="2">
    <source>
        <dbReference type="Pfam" id="PF03795"/>
    </source>
</evidence>
<reference evidence="3" key="1">
    <citation type="submission" date="2019-10" db="EMBL/GenBank/DDBJ databases">
        <authorList>
            <consortium name="DOE Joint Genome Institute"/>
            <person name="Kuo A."/>
            <person name="Miyauchi S."/>
            <person name="Kiss E."/>
            <person name="Drula E."/>
            <person name="Kohler A."/>
            <person name="Sanchez-Garcia M."/>
            <person name="Andreopoulos B."/>
            <person name="Barry K.W."/>
            <person name="Bonito G."/>
            <person name="Buee M."/>
            <person name="Carver A."/>
            <person name="Chen C."/>
            <person name="Cichocki N."/>
            <person name="Clum A."/>
            <person name="Culley D."/>
            <person name="Crous P.W."/>
            <person name="Fauchery L."/>
            <person name="Girlanda M."/>
            <person name="Hayes R."/>
            <person name="Keri Z."/>
            <person name="LaButti K."/>
            <person name="Lipzen A."/>
            <person name="Lombard V."/>
            <person name="Magnuson J."/>
            <person name="Maillard F."/>
            <person name="Morin E."/>
            <person name="Murat C."/>
            <person name="Nolan M."/>
            <person name="Ohm R."/>
            <person name="Pangilinan J."/>
            <person name="Pereira M."/>
            <person name="Perotto S."/>
            <person name="Peter M."/>
            <person name="Riley R."/>
            <person name="Sitrit Y."/>
            <person name="Stielow B."/>
            <person name="Szollosi G."/>
            <person name="Zifcakova L."/>
            <person name="Stursova M."/>
            <person name="Spatafora J.W."/>
            <person name="Tedersoo L."/>
            <person name="Vaario L.-M."/>
            <person name="Yamada A."/>
            <person name="Yan M."/>
            <person name="Wang P."/>
            <person name="Xu J."/>
            <person name="Bruns T."/>
            <person name="Baldrian P."/>
            <person name="Vilgalys R."/>
            <person name="Henrissat B."/>
            <person name="Grigoriev I.V."/>
            <person name="Hibbett D."/>
            <person name="Nagy L.G."/>
            <person name="Martin F.M."/>
        </authorList>
    </citation>
    <scope>NUCLEOTIDE SEQUENCE</scope>
    <source>
        <strain evidence="3">Prilba</strain>
    </source>
</reference>
<protein>
    <recommendedName>
        <fullName evidence="2">YCII-related domain-containing protein</fullName>
    </recommendedName>
</protein>
<proteinExistence type="predicted"/>
<dbReference type="EMBL" id="WHVB01000025">
    <property type="protein sequence ID" value="KAF8470510.1"/>
    <property type="molecule type" value="Genomic_DNA"/>
</dbReference>
<dbReference type="PANTHER" id="PTHR33606:SF3">
    <property type="entry name" value="PROTEIN YCII"/>
    <property type="match status" value="1"/>
</dbReference>
<dbReference type="Proteomes" id="UP000759537">
    <property type="component" value="Unassembled WGS sequence"/>
</dbReference>
<dbReference type="AlphaFoldDB" id="A0A9P5JZB2"/>
<sequence>MPLITRLLVLLTADFLSEEHLKGIDGLHSSGIAKFGGALLAPELTDENDRKKMTGSLMFYEAESIEDVRKLVGSDVYYTSGVWDKEKICILPFVPAMRWPSN</sequence>
<evidence type="ECO:0000313" key="4">
    <source>
        <dbReference type="Proteomes" id="UP000759537"/>
    </source>
</evidence>
<dbReference type="SUPFAM" id="SSF54909">
    <property type="entry name" value="Dimeric alpha+beta barrel"/>
    <property type="match status" value="1"/>
</dbReference>
<feature type="chain" id="PRO_5040428439" description="YCII-related domain-containing protein" evidence="1">
    <location>
        <begin position="19"/>
        <end position="102"/>
    </location>
</feature>
<accession>A0A9P5JZB2</accession>
<organism evidence="3 4">
    <name type="scientific">Russula ochroleuca</name>
    <dbReference type="NCBI Taxonomy" id="152965"/>
    <lineage>
        <taxon>Eukaryota</taxon>
        <taxon>Fungi</taxon>
        <taxon>Dikarya</taxon>
        <taxon>Basidiomycota</taxon>
        <taxon>Agaricomycotina</taxon>
        <taxon>Agaricomycetes</taxon>
        <taxon>Russulales</taxon>
        <taxon>Russulaceae</taxon>
        <taxon>Russula</taxon>
    </lineage>
</organism>
<feature type="signal peptide" evidence="1">
    <location>
        <begin position="1"/>
        <end position="18"/>
    </location>
</feature>
<keyword evidence="4" id="KW-1185">Reference proteome</keyword>
<dbReference type="InterPro" id="IPR005545">
    <property type="entry name" value="YCII"/>
</dbReference>
<evidence type="ECO:0000256" key="1">
    <source>
        <dbReference type="SAM" id="SignalP"/>
    </source>
</evidence>
<comment type="caution">
    <text evidence="3">The sequence shown here is derived from an EMBL/GenBank/DDBJ whole genome shotgun (WGS) entry which is preliminary data.</text>
</comment>
<dbReference type="Gene3D" id="3.30.70.1060">
    <property type="entry name" value="Dimeric alpha+beta barrel"/>
    <property type="match status" value="1"/>
</dbReference>
<dbReference type="InterPro" id="IPR011008">
    <property type="entry name" value="Dimeric_a/b-barrel"/>
</dbReference>
<name>A0A9P5JZB2_9AGAM</name>
<evidence type="ECO:0000313" key="3">
    <source>
        <dbReference type="EMBL" id="KAF8470510.1"/>
    </source>
</evidence>
<dbReference type="InterPro" id="IPR051807">
    <property type="entry name" value="Sec-metab_biosynth-assoc"/>
</dbReference>
<reference evidence="3" key="2">
    <citation type="journal article" date="2020" name="Nat. Commun.">
        <title>Large-scale genome sequencing of mycorrhizal fungi provides insights into the early evolution of symbiotic traits.</title>
        <authorList>
            <person name="Miyauchi S."/>
            <person name="Kiss E."/>
            <person name="Kuo A."/>
            <person name="Drula E."/>
            <person name="Kohler A."/>
            <person name="Sanchez-Garcia M."/>
            <person name="Morin E."/>
            <person name="Andreopoulos B."/>
            <person name="Barry K.W."/>
            <person name="Bonito G."/>
            <person name="Buee M."/>
            <person name="Carver A."/>
            <person name="Chen C."/>
            <person name="Cichocki N."/>
            <person name="Clum A."/>
            <person name="Culley D."/>
            <person name="Crous P.W."/>
            <person name="Fauchery L."/>
            <person name="Girlanda M."/>
            <person name="Hayes R.D."/>
            <person name="Keri Z."/>
            <person name="LaButti K."/>
            <person name="Lipzen A."/>
            <person name="Lombard V."/>
            <person name="Magnuson J."/>
            <person name="Maillard F."/>
            <person name="Murat C."/>
            <person name="Nolan M."/>
            <person name="Ohm R.A."/>
            <person name="Pangilinan J."/>
            <person name="Pereira M.F."/>
            <person name="Perotto S."/>
            <person name="Peter M."/>
            <person name="Pfister S."/>
            <person name="Riley R."/>
            <person name="Sitrit Y."/>
            <person name="Stielow J.B."/>
            <person name="Szollosi G."/>
            <person name="Zifcakova L."/>
            <person name="Stursova M."/>
            <person name="Spatafora J.W."/>
            <person name="Tedersoo L."/>
            <person name="Vaario L.M."/>
            <person name="Yamada A."/>
            <person name="Yan M."/>
            <person name="Wang P."/>
            <person name="Xu J."/>
            <person name="Bruns T."/>
            <person name="Baldrian P."/>
            <person name="Vilgalys R."/>
            <person name="Dunand C."/>
            <person name="Henrissat B."/>
            <person name="Grigoriev I.V."/>
            <person name="Hibbett D."/>
            <person name="Nagy L.G."/>
            <person name="Martin F.M."/>
        </authorList>
    </citation>
    <scope>NUCLEOTIDE SEQUENCE</scope>
    <source>
        <strain evidence="3">Prilba</strain>
    </source>
</reference>